<comment type="caution">
    <text evidence="1">The sequence shown here is derived from an EMBL/GenBank/DDBJ whole genome shotgun (WGS) entry which is preliminary data.</text>
</comment>
<dbReference type="OrthoDB" id="5308323at2759"/>
<accession>A0A9P7Z5L0</accession>
<organism evidence="1 2">
    <name type="scientific">Calycina marina</name>
    <dbReference type="NCBI Taxonomy" id="1763456"/>
    <lineage>
        <taxon>Eukaryota</taxon>
        <taxon>Fungi</taxon>
        <taxon>Dikarya</taxon>
        <taxon>Ascomycota</taxon>
        <taxon>Pezizomycotina</taxon>
        <taxon>Leotiomycetes</taxon>
        <taxon>Helotiales</taxon>
        <taxon>Pezizellaceae</taxon>
        <taxon>Calycina</taxon>
    </lineage>
</organism>
<feature type="non-terminal residue" evidence="1">
    <location>
        <position position="1"/>
    </location>
</feature>
<dbReference type="EMBL" id="MU253829">
    <property type="protein sequence ID" value="KAG9245814.1"/>
    <property type="molecule type" value="Genomic_DNA"/>
</dbReference>
<dbReference type="AlphaFoldDB" id="A0A9P7Z5L0"/>
<proteinExistence type="predicted"/>
<protein>
    <submittedName>
        <fullName evidence="1">Uncharacterized protein</fullName>
    </submittedName>
</protein>
<evidence type="ECO:0000313" key="2">
    <source>
        <dbReference type="Proteomes" id="UP000887226"/>
    </source>
</evidence>
<name>A0A9P7Z5L0_9HELO</name>
<dbReference type="Proteomes" id="UP000887226">
    <property type="component" value="Unassembled WGS sequence"/>
</dbReference>
<reference evidence="1" key="1">
    <citation type="journal article" date="2021" name="IMA Fungus">
        <title>Genomic characterization of three marine fungi, including Emericellopsis atlantica sp. nov. with signatures of a generalist lifestyle and marine biomass degradation.</title>
        <authorList>
            <person name="Hagestad O.C."/>
            <person name="Hou L."/>
            <person name="Andersen J.H."/>
            <person name="Hansen E.H."/>
            <person name="Altermark B."/>
            <person name="Li C."/>
            <person name="Kuhnert E."/>
            <person name="Cox R.J."/>
            <person name="Crous P.W."/>
            <person name="Spatafora J.W."/>
            <person name="Lail K."/>
            <person name="Amirebrahimi M."/>
            <person name="Lipzen A."/>
            <person name="Pangilinan J."/>
            <person name="Andreopoulos W."/>
            <person name="Hayes R.D."/>
            <person name="Ng V."/>
            <person name="Grigoriev I.V."/>
            <person name="Jackson S.A."/>
            <person name="Sutton T.D.S."/>
            <person name="Dobson A.D.W."/>
            <person name="Rama T."/>
        </authorList>
    </citation>
    <scope>NUCLEOTIDE SEQUENCE</scope>
    <source>
        <strain evidence="1">TRa3180A</strain>
    </source>
</reference>
<sequence length="170" mass="18303">LLSHLALTNASPIPVTLAPQCGNPILPTVLQTISESSPSNVFHVSQSPAKTNRIYQLAIFEAIPAGSFCCQLGIQFPAGYLISVIGSNLLLGVKIVFKDSPSQISFPNNWSVFGSVKPEQCMNKVINSEICPVGGGNLAFVFEISDFVTEETSVEFVQDINAGIFMTFNY</sequence>
<gene>
    <name evidence="1" type="ORF">BJ878DRAFT_418328</name>
</gene>
<keyword evidence="2" id="KW-1185">Reference proteome</keyword>
<evidence type="ECO:0000313" key="1">
    <source>
        <dbReference type="EMBL" id="KAG9245814.1"/>
    </source>
</evidence>